<feature type="transmembrane region" description="Helical" evidence="8">
    <location>
        <begin position="290"/>
        <end position="308"/>
    </location>
</feature>
<dbReference type="GeneID" id="39599904"/>
<evidence type="ECO:0000256" key="3">
    <source>
        <dbReference type="ARBA" id="ARBA00022448"/>
    </source>
</evidence>
<protein>
    <submittedName>
        <fullName evidence="9">Putative oligopeptide transporter, OPT family</fullName>
    </submittedName>
</protein>
<reference evidence="9 10" key="1">
    <citation type="journal article" date="2018" name="Front. Microbiol.">
        <title>Genomic and genetic insights into a cosmopolitan fungus, Paecilomyces variotii (Eurotiales).</title>
        <authorList>
            <person name="Urquhart A.S."/>
            <person name="Mondo S.J."/>
            <person name="Makela M.R."/>
            <person name="Hane J.K."/>
            <person name="Wiebenga A."/>
            <person name="He G."/>
            <person name="Mihaltcheva S."/>
            <person name="Pangilinan J."/>
            <person name="Lipzen A."/>
            <person name="Barry K."/>
            <person name="de Vries R.P."/>
            <person name="Grigoriev I.V."/>
            <person name="Idnurm A."/>
        </authorList>
    </citation>
    <scope>NUCLEOTIDE SEQUENCE [LARGE SCALE GENOMIC DNA]</scope>
    <source>
        <strain evidence="9 10">CBS 101075</strain>
    </source>
</reference>
<comment type="caution">
    <text evidence="9">The sequence shown here is derived from an EMBL/GenBank/DDBJ whole genome shotgun (WGS) entry which is preliminary data.</text>
</comment>
<evidence type="ECO:0000256" key="7">
    <source>
        <dbReference type="SAM" id="MobiDB-lite"/>
    </source>
</evidence>
<keyword evidence="4 8" id="KW-0812">Transmembrane</keyword>
<feature type="region of interest" description="Disordered" evidence="7">
    <location>
        <begin position="455"/>
        <end position="474"/>
    </location>
</feature>
<keyword evidence="5 8" id="KW-1133">Transmembrane helix</keyword>
<evidence type="ECO:0000256" key="2">
    <source>
        <dbReference type="ARBA" id="ARBA00008807"/>
    </source>
</evidence>
<dbReference type="STRING" id="264951.A0A443HVJ3"/>
<proteinExistence type="inferred from homology"/>
<dbReference type="AlphaFoldDB" id="A0A443HVJ3"/>
<dbReference type="PANTHER" id="PTHR31645">
    <property type="entry name" value="OLIGOPEPTIDE TRANSPORTER YGL114W-RELATED"/>
    <property type="match status" value="1"/>
</dbReference>
<keyword evidence="10" id="KW-1185">Reference proteome</keyword>
<evidence type="ECO:0000256" key="8">
    <source>
        <dbReference type="SAM" id="Phobius"/>
    </source>
</evidence>
<organism evidence="9 10">
    <name type="scientific">Byssochlamys spectabilis</name>
    <name type="common">Paecilomyces variotii</name>
    <dbReference type="NCBI Taxonomy" id="264951"/>
    <lineage>
        <taxon>Eukaryota</taxon>
        <taxon>Fungi</taxon>
        <taxon>Dikarya</taxon>
        <taxon>Ascomycota</taxon>
        <taxon>Pezizomycotina</taxon>
        <taxon>Eurotiomycetes</taxon>
        <taxon>Eurotiomycetidae</taxon>
        <taxon>Eurotiales</taxon>
        <taxon>Thermoascaceae</taxon>
        <taxon>Paecilomyces</taxon>
    </lineage>
</organism>
<feature type="transmembrane region" description="Helical" evidence="8">
    <location>
        <begin position="483"/>
        <end position="502"/>
    </location>
</feature>
<dbReference type="Proteomes" id="UP000283841">
    <property type="component" value="Unassembled WGS sequence"/>
</dbReference>
<feature type="region of interest" description="Disordered" evidence="7">
    <location>
        <begin position="249"/>
        <end position="276"/>
    </location>
</feature>
<feature type="transmembrane region" description="Helical" evidence="8">
    <location>
        <begin position="601"/>
        <end position="622"/>
    </location>
</feature>
<dbReference type="VEuPathDB" id="FungiDB:C8Q69DRAFT_467434"/>
<sequence length="814" mass="88029">MDYQTINMAGDASHDAADNLSFLSDSTINCGRPEEEGHCDADAPLEGHNNAEFTTQRETVTSRQTFTSGQSFTPRSLLVGLFIGTLITFSNTYFGLQTGWVSSMAMPSSLIGFAMFKALSKHLSFPFSPIENVLIQTVAGAVGTMPLGCGFVGVIPALEYLLREGEDGPGGDGGKGEGGPLNVSFWKLVVWSLGVCLFGVVFAVPLRKEVIVREKLKFPSGTATALMIRVLHGGAKDEKAKNRHERVAHGPEGEGLLASNQSRSARPLRRIRTTESRADRRKNWTSNIRMLIGAFAFSAFYTLFSYFVPQIRDIPILGLSLSSHWLWSLNPSPAYVGQGIIMGPSTSMHMLFGAVLGWGILSPLAKKKGWASGPVDNWETGSKGWIVWVSLAIMLSDSIVSLGWLILKPIVHRAPEWKTGLLSIHRDWKGTLRRLRPSSSGSYSILNPLSDASLAPASRLQNPSSDEDEDDAPPSQLISTRTVLILLPLTLALNVVCIHIAFGDIISPFLSTIATLLALILSVMGVRALGETDLNPVSGISKLTQLLFSLVTPASQHTRRSAIVTNLLAGAVSESGALQAGDMMQDLKTGHLLGASPKAQFYGQLIGSLFGAVISTVVYKMYVHVYDVPGPMFQIPTAYVWIFTARLVTGQGLPPMAWQAAMIMGAIFVVLTILRILGAPSTVGKGRRSAPWRNWIPGGIAVAVGMYNVPSFTLARAIGGLIAWWWGWKDQRPRATQFRRKPNRRTQCTTDEAIASDRGVEVDVNEEEEEQELDEEAEDESSSTVIVLASGLILGEGVISIVNLILASGGVPHL</sequence>
<dbReference type="NCBIfam" id="TIGR00728">
    <property type="entry name" value="OPT_sfam"/>
    <property type="match status" value="1"/>
</dbReference>
<evidence type="ECO:0000313" key="10">
    <source>
        <dbReference type="Proteomes" id="UP000283841"/>
    </source>
</evidence>
<feature type="transmembrane region" description="Helical" evidence="8">
    <location>
        <begin position="188"/>
        <end position="206"/>
    </location>
</feature>
<dbReference type="InterPro" id="IPR004813">
    <property type="entry name" value="OPT"/>
</dbReference>
<dbReference type="GO" id="GO:0035673">
    <property type="term" value="F:oligopeptide transmembrane transporter activity"/>
    <property type="evidence" value="ECO:0007669"/>
    <property type="project" value="InterPro"/>
</dbReference>
<dbReference type="PANTHER" id="PTHR31645:SF0">
    <property type="entry name" value="OLIGOPEPTIDE TRANSPORTER YGL114W-RELATED"/>
    <property type="match status" value="1"/>
</dbReference>
<evidence type="ECO:0000256" key="5">
    <source>
        <dbReference type="ARBA" id="ARBA00022989"/>
    </source>
</evidence>
<feature type="transmembrane region" description="Helical" evidence="8">
    <location>
        <begin position="785"/>
        <end position="806"/>
    </location>
</feature>
<comment type="subcellular location">
    <subcellularLocation>
        <location evidence="1">Membrane</location>
        <topology evidence="1">Multi-pass membrane protein</topology>
    </subcellularLocation>
</comment>
<dbReference type="EMBL" id="RCNU01000005">
    <property type="protein sequence ID" value="RWQ95780.1"/>
    <property type="molecule type" value="Genomic_DNA"/>
</dbReference>
<dbReference type="InterPro" id="IPR045035">
    <property type="entry name" value="YSL-like"/>
</dbReference>
<feature type="transmembrane region" description="Helical" evidence="8">
    <location>
        <begin position="508"/>
        <end position="529"/>
    </location>
</feature>
<feature type="transmembrane region" description="Helical" evidence="8">
    <location>
        <begin position="656"/>
        <end position="677"/>
    </location>
</feature>
<name>A0A443HVJ3_BYSSP</name>
<evidence type="ECO:0000256" key="1">
    <source>
        <dbReference type="ARBA" id="ARBA00004141"/>
    </source>
</evidence>
<comment type="similarity">
    <text evidence="2">Belongs to the oligopeptide OPT transporter family.</text>
</comment>
<feature type="transmembrane region" description="Helical" evidence="8">
    <location>
        <begin position="385"/>
        <end position="407"/>
    </location>
</feature>
<gene>
    <name evidence="9" type="ORF">C8Q69DRAFT_467434</name>
</gene>
<keyword evidence="6 8" id="KW-0472">Membrane</keyword>
<feature type="transmembrane region" description="Helical" evidence="8">
    <location>
        <begin position="132"/>
        <end position="155"/>
    </location>
</feature>
<feature type="transmembrane region" description="Helical" evidence="8">
    <location>
        <begin position="100"/>
        <end position="120"/>
    </location>
</feature>
<dbReference type="GO" id="GO:0000329">
    <property type="term" value="C:fungal-type vacuole membrane"/>
    <property type="evidence" value="ECO:0007669"/>
    <property type="project" value="TreeGrafter"/>
</dbReference>
<dbReference type="Pfam" id="PF03169">
    <property type="entry name" value="OPT"/>
    <property type="match status" value="1"/>
</dbReference>
<feature type="transmembrane region" description="Helical" evidence="8">
    <location>
        <begin position="76"/>
        <end position="94"/>
    </location>
</feature>
<evidence type="ECO:0000256" key="4">
    <source>
        <dbReference type="ARBA" id="ARBA00022692"/>
    </source>
</evidence>
<accession>A0A443HVJ3</accession>
<evidence type="ECO:0000313" key="9">
    <source>
        <dbReference type="EMBL" id="RWQ95780.1"/>
    </source>
</evidence>
<dbReference type="RefSeq" id="XP_028485425.1">
    <property type="nucleotide sequence ID" value="XM_028630627.1"/>
</dbReference>
<evidence type="ECO:0000256" key="6">
    <source>
        <dbReference type="ARBA" id="ARBA00023136"/>
    </source>
</evidence>
<keyword evidence="3" id="KW-0813">Transport</keyword>